<dbReference type="CDD" id="cd00024">
    <property type="entry name" value="CD_CSD"/>
    <property type="match status" value="1"/>
</dbReference>
<dbReference type="InterPro" id="IPR000953">
    <property type="entry name" value="Chromo/chromo_shadow_dom"/>
</dbReference>
<feature type="compositionally biased region" description="Low complexity" evidence="2">
    <location>
        <begin position="265"/>
        <end position="283"/>
    </location>
</feature>
<dbReference type="Gene3D" id="2.40.50.40">
    <property type="match status" value="1"/>
</dbReference>
<dbReference type="AlphaFoldDB" id="U4LBW8"/>
<organism evidence="4 5">
    <name type="scientific">Pyronema omphalodes (strain CBS 100304)</name>
    <name type="common">Pyronema confluens</name>
    <dbReference type="NCBI Taxonomy" id="1076935"/>
    <lineage>
        <taxon>Eukaryota</taxon>
        <taxon>Fungi</taxon>
        <taxon>Dikarya</taxon>
        <taxon>Ascomycota</taxon>
        <taxon>Pezizomycotina</taxon>
        <taxon>Pezizomycetes</taxon>
        <taxon>Pezizales</taxon>
        <taxon>Pyronemataceae</taxon>
        <taxon>Pyronema</taxon>
    </lineage>
</organism>
<feature type="region of interest" description="Disordered" evidence="2">
    <location>
        <begin position="226"/>
        <end position="289"/>
    </location>
</feature>
<dbReference type="GO" id="GO:0006338">
    <property type="term" value="P:chromatin remodeling"/>
    <property type="evidence" value="ECO:0007669"/>
    <property type="project" value="UniProtKB-ARBA"/>
</dbReference>
<dbReference type="SMART" id="SM00298">
    <property type="entry name" value="CHROMO"/>
    <property type="match status" value="1"/>
</dbReference>
<gene>
    <name evidence="4" type="ORF">PCON_02891</name>
</gene>
<evidence type="ECO:0000259" key="3">
    <source>
        <dbReference type="PROSITE" id="PS50013"/>
    </source>
</evidence>
<evidence type="ECO:0000313" key="4">
    <source>
        <dbReference type="EMBL" id="CCX16295.1"/>
    </source>
</evidence>
<feature type="region of interest" description="Disordered" evidence="2">
    <location>
        <begin position="132"/>
        <end position="155"/>
    </location>
</feature>
<name>U4LBW8_PYROM</name>
<dbReference type="EMBL" id="HF936373">
    <property type="protein sequence ID" value="CCX16295.1"/>
    <property type="molecule type" value="Genomic_DNA"/>
</dbReference>
<feature type="region of interest" description="Disordered" evidence="2">
    <location>
        <begin position="303"/>
        <end position="322"/>
    </location>
</feature>
<protein>
    <submittedName>
        <fullName evidence="4">Similar to Chromo domain-containing protein LHP1 acc. no. Q946J8</fullName>
    </submittedName>
</protein>
<dbReference type="Proteomes" id="UP000018144">
    <property type="component" value="Unassembled WGS sequence"/>
</dbReference>
<feature type="compositionally biased region" description="Polar residues" evidence="2">
    <location>
        <begin position="226"/>
        <end position="259"/>
    </location>
</feature>
<accession>U4LBW8</accession>
<evidence type="ECO:0000256" key="2">
    <source>
        <dbReference type="SAM" id="MobiDB-lite"/>
    </source>
</evidence>
<dbReference type="SUPFAM" id="SSF54160">
    <property type="entry name" value="Chromo domain-like"/>
    <property type="match status" value="1"/>
</dbReference>
<comment type="subunit">
    <text evidence="1">Component of the NuA4 histone acetyltransferase complex.</text>
</comment>
<keyword evidence="5" id="KW-1185">Reference proteome</keyword>
<evidence type="ECO:0000313" key="5">
    <source>
        <dbReference type="Proteomes" id="UP000018144"/>
    </source>
</evidence>
<feature type="region of interest" description="Disordered" evidence="2">
    <location>
        <begin position="346"/>
        <end position="383"/>
    </location>
</feature>
<dbReference type="Pfam" id="PF00385">
    <property type="entry name" value="Chromo"/>
    <property type="match status" value="1"/>
</dbReference>
<dbReference type="OrthoDB" id="10267344at2759"/>
<dbReference type="InterPro" id="IPR023780">
    <property type="entry name" value="Chromo_domain"/>
</dbReference>
<proteinExistence type="predicted"/>
<dbReference type="PROSITE" id="PS50013">
    <property type="entry name" value="CHROMO_2"/>
    <property type="match status" value="1"/>
</dbReference>
<feature type="domain" description="Chromo" evidence="3">
    <location>
        <begin position="441"/>
        <end position="493"/>
    </location>
</feature>
<reference evidence="4 5" key="1">
    <citation type="journal article" date="2013" name="PLoS Genet.">
        <title>The genome and development-dependent transcriptomes of Pyronema confluens: a window into fungal evolution.</title>
        <authorList>
            <person name="Traeger S."/>
            <person name="Altegoer F."/>
            <person name="Freitag M."/>
            <person name="Gabaldon T."/>
            <person name="Kempken F."/>
            <person name="Kumar A."/>
            <person name="Marcet-Houben M."/>
            <person name="Poggeler S."/>
            <person name="Stajich J.E."/>
            <person name="Nowrousian M."/>
        </authorList>
    </citation>
    <scope>NUCLEOTIDE SEQUENCE [LARGE SCALE GENOMIC DNA]</scope>
    <source>
        <strain evidence="5">CBS 100304</strain>
        <tissue evidence="4">Vegetative mycelium</tissue>
    </source>
</reference>
<evidence type="ECO:0000256" key="1">
    <source>
        <dbReference type="ARBA" id="ARBA00011353"/>
    </source>
</evidence>
<dbReference type="InterPro" id="IPR016197">
    <property type="entry name" value="Chromo-like_dom_sf"/>
</dbReference>
<sequence length="493" mass="55557">MDDSLWPTMNDTIEIYPDIHAILKKICESQNANVETSCKLNSPTYLEKLIRSALLWYMSSEDKDGSDGTSGFPTEAMHYLENLKNTLAMIVVFTTAFLIFLKVLDLTAEGWLWRVKQRRVITASDEGFNSDITYEGSETELSESSSTETTDYDLEPIQSFKQSQSLRYQYPPSSTPISTNRGISRQLQFELSQAHNYGHRPSTPISADQQIARQLNFELFQALSYGDQSSSPTNSQASFRHTSIQSHGRQSPPYDSTIKQQHRTSSTSSSSSFYPNSNRVSSSPTPTHRILSHAEKARIIKREEQASSPIYHDRGSSPIDKTDTLLDNSSVAHFSPLKPVGQFLSPPSSFGTLKPSPRVSTQPPALPSLKPGDLVLRPSPDGPHDGPYRMLTLLADGRAELEIPPGSLAGRWYNSSDLIKYSGPLTARAVATWWKQRDGKYMIESIRGERWKKRKKQYRVHWRGWPAEDDTWEFAEGIEGVDKDIVRGWQRGQ</sequence>